<dbReference type="GO" id="GO:0005737">
    <property type="term" value="C:cytoplasm"/>
    <property type="evidence" value="ECO:0007669"/>
    <property type="project" value="UniProtKB-SubCell"/>
</dbReference>
<reference evidence="7" key="1">
    <citation type="submission" date="2017-08" db="EMBL/GenBank/DDBJ databases">
        <authorList>
            <person name="Varghese N."/>
            <person name="Submissions S."/>
        </authorList>
    </citation>
    <scope>NUCLEOTIDE SEQUENCE [LARGE SCALE GENOMIC DNA]</scope>
    <source>
        <strain evidence="7">AP-Melu-1000-B4</strain>
    </source>
</reference>
<dbReference type="OrthoDB" id="7208816at2"/>
<accession>A0A240E290</accession>
<protein>
    <submittedName>
        <fullName evidence="6">Polyhydroxyalkanoate synthase</fullName>
    </submittedName>
</protein>
<evidence type="ECO:0000256" key="2">
    <source>
        <dbReference type="ARBA" id="ARBA00022490"/>
    </source>
</evidence>
<feature type="domain" description="Poly-beta-hydroxybutyrate polymerase N-terminal" evidence="5">
    <location>
        <begin position="50"/>
        <end position="216"/>
    </location>
</feature>
<dbReference type="GO" id="GO:0016746">
    <property type="term" value="F:acyltransferase activity"/>
    <property type="evidence" value="ECO:0007669"/>
    <property type="project" value="UniProtKB-KW"/>
</dbReference>
<dbReference type="Proteomes" id="UP000218069">
    <property type="component" value="Unassembled WGS sequence"/>
</dbReference>
<evidence type="ECO:0000256" key="1">
    <source>
        <dbReference type="ARBA" id="ARBA00004496"/>
    </source>
</evidence>
<dbReference type="SUPFAM" id="SSF53474">
    <property type="entry name" value="alpha/beta-Hydrolases"/>
    <property type="match status" value="1"/>
</dbReference>
<evidence type="ECO:0000259" key="5">
    <source>
        <dbReference type="Pfam" id="PF07167"/>
    </source>
</evidence>
<name>A0A240E290_9BURK</name>
<dbReference type="InterPro" id="IPR010941">
    <property type="entry name" value="PhaC_N"/>
</dbReference>
<dbReference type="NCBIfam" id="TIGR01838">
    <property type="entry name" value="PHA_synth_I"/>
    <property type="match status" value="1"/>
</dbReference>
<evidence type="ECO:0000256" key="3">
    <source>
        <dbReference type="ARBA" id="ARBA00022679"/>
    </source>
</evidence>
<dbReference type="Pfam" id="PF07167">
    <property type="entry name" value="PhaC_N"/>
    <property type="match status" value="1"/>
</dbReference>
<dbReference type="InterPro" id="IPR010963">
    <property type="entry name" value="PHA_synth_I"/>
</dbReference>
<sequence>MFAGMNAGATPSLAPDHMAKIPPERLAEIQQEYFASVAHIATNPEGIVLKDRRFSAKAWSSSWSKVIAAMYLANSKYLIELAKAVDTDEKARQKILFTTEQMIDALSPSNYIATNPEVLESMISSQGQSIQNGIANLLGDMKKGKVSQTDESAFEVGKNIATSEGKVVFRCELFELLQYSPLTDTVFERPYLMVPPCINKYYILDLQPDNSMVRYMVSQGHTVFLVSWKNPDIALSKLSWDDYVSEGVIQAIKVAQAIGGTDQINLMGFCIGGTLSACALAVLAARKQNPVASLTLLTSLLDFSNTGVLGMFIDEEMVSMQEQKIGGDKDHFGVMSGLELSNTFSFLRPNDLFWNYVVEGYLKGNSPPPFDLLYWNGDSTNLPGAMFCWYLRHTYLQNDLVKPGTVTICGEKIDLGSITCPAYIYASHDDHIVPWQAAYESTRLLKGKNHFVLGASGHIAGVINPPAKNKRYYFENNRIGKTADAWLAAAKEVPGSWWTNYSAWLKQFGGAQVSARKKLGNTRYKALEAAPGQYVKEKLTPVI</sequence>
<dbReference type="AlphaFoldDB" id="A0A240E290"/>
<keyword evidence="7" id="KW-1185">Reference proteome</keyword>
<dbReference type="InterPro" id="IPR051321">
    <property type="entry name" value="PHA/PHB_synthase"/>
</dbReference>
<keyword evidence="2" id="KW-0963">Cytoplasm</keyword>
<dbReference type="PANTHER" id="PTHR36837:SF5">
    <property type="entry name" value="POLY-3-HYDROXYBUTYRATE SYNTHASE"/>
    <property type="match status" value="1"/>
</dbReference>
<dbReference type="PANTHER" id="PTHR36837">
    <property type="entry name" value="POLY(3-HYDROXYALKANOATE) POLYMERASE SUBUNIT PHAC"/>
    <property type="match status" value="1"/>
</dbReference>
<dbReference type="InterPro" id="IPR029058">
    <property type="entry name" value="AB_hydrolase_fold"/>
</dbReference>
<evidence type="ECO:0000313" key="6">
    <source>
        <dbReference type="EMBL" id="SNX28611.1"/>
    </source>
</evidence>
<dbReference type="GO" id="GO:0042619">
    <property type="term" value="P:poly-hydroxybutyrate biosynthetic process"/>
    <property type="evidence" value="ECO:0007669"/>
    <property type="project" value="InterPro"/>
</dbReference>
<comment type="subcellular location">
    <subcellularLocation>
        <location evidence="1">Cytoplasm</location>
    </subcellularLocation>
</comment>
<organism evidence="6 7">
    <name type="scientific">Polynucleobacter meluiroseus</name>
    <dbReference type="NCBI Taxonomy" id="1938814"/>
    <lineage>
        <taxon>Bacteria</taxon>
        <taxon>Pseudomonadati</taxon>
        <taxon>Pseudomonadota</taxon>
        <taxon>Betaproteobacteria</taxon>
        <taxon>Burkholderiales</taxon>
        <taxon>Burkholderiaceae</taxon>
        <taxon>Polynucleobacter</taxon>
    </lineage>
</organism>
<proteinExistence type="predicted"/>
<dbReference type="EMBL" id="OANS01000002">
    <property type="protein sequence ID" value="SNX28611.1"/>
    <property type="molecule type" value="Genomic_DNA"/>
</dbReference>
<keyword evidence="3" id="KW-0808">Transferase</keyword>
<evidence type="ECO:0000256" key="4">
    <source>
        <dbReference type="ARBA" id="ARBA00023315"/>
    </source>
</evidence>
<dbReference type="Gene3D" id="3.40.50.1820">
    <property type="entry name" value="alpha/beta hydrolase"/>
    <property type="match status" value="1"/>
</dbReference>
<keyword evidence="4" id="KW-0012">Acyltransferase</keyword>
<dbReference type="RefSeq" id="WP_096672833.1">
    <property type="nucleotide sequence ID" value="NZ_OANS01000002.1"/>
</dbReference>
<evidence type="ECO:0000313" key="7">
    <source>
        <dbReference type="Proteomes" id="UP000218069"/>
    </source>
</evidence>
<gene>
    <name evidence="6" type="ORF">SAMN06295945_0948</name>
</gene>